<feature type="chain" id="PRO_5011436561" evidence="1">
    <location>
        <begin position="18"/>
        <end position="79"/>
    </location>
</feature>
<evidence type="ECO:0000256" key="1">
    <source>
        <dbReference type="SAM" id="SignalP"/>
    </source>
</evidence>
<dbReference type="STRING" id="1166337.SAMN05192580_1283"/>
<dbReference type="Proteomes" id="UP000198824">
    <property type="component" value="Unassembled WGS sequence"/>
</dbReference>
<proteinExistence type="predicted"/>
<dbReference type="EMBL" id="FOZG01000001">
    <property type="protein sequence ID" value="SFR85687.1"/>
    <property type="molecule type" value="Genomic_DNA"/>
</dbReference>
<gene>
    <name evidence="2" type="ORF">SAMN05192580_1283</name>
</gene>
<name>A0A1I6K3B8_9SPHN</name>
<reference evidence="2 3" key="1">
    <citation type="submission" date="2016-10" db="EMBL/GenBank/DDBJ databases">
        <authorList>
            <person name="de Groot N.N."/>
        </authorList>
    </citation>
    <scope>NUCLEOTIDE SEQUENCE [LARGE SCALE GENOMIC DNA]</scope>
    <source>
        <strain evidence="2 3">S5-249</strain>
    </source>
</reference>
<dbReference type="AlphaFoldDB" id="A0A1I6K3B8"/>
<evidence type="ECO:0000313" key="3">
    <source>
        <dbReference type="Proteomes" id="UP000198824"/>
    </source>
</evidence>
<keyword evidence="1" id="KW-0732">Signal</keyword>
<accession>A0A1I6K3B8</accession>
<dbReference type="RefSeq" id="WP_093312429.1">
    <property type="nucleotide sequence ID" value="NZ_FOZG01000001.1"/>
</dbReference>
<organism evidence="2 3">
    <name type="scientific">Sphingomonas jatrophae</name>
    <dbReference type="NCBI Taxonomy" id="1166337"/>
    <lineage>
        <taxon>Bacteria</taxon>
        <taxon>Pseudomonadati</taxon>
        <taxon>Pseudomonadota</taxon>
        <taxon>Alphaproteobacteria</taxon>
        <taxon>Sphingomonadales</taxon>
        <taxon>Sphingomonadaceae</taxon>
        <taxon>Sphingomonas</taxon>
    </lineage>
</organism>
<protein>
    <submittedName>
        <fullName evidence="2">Uncharacterized protein</fullName>
    </submittedName>
</protein>
<feature type="signal peptide" evidence="1">
    <location>
        <begin position="1"/>
        <end position="17"/>
    </location>
</feature>
<sequence>MAGWMMIALAFAGQAAAVDLSAADLKIARSQPCGPRFQPMAVRMDELRPRALQRAQPGLKREAPRRPIPAQPCYRLAAA</sequence>
<evidence type="ECO:0000313" key="2">
    <source>
        <dbReference type="EMBL" id="SFR85687.1"/>
    </source>
</evidence>
<keyword evidence="3" id="KW-1185">Reference proteome</keyword>